<dbReference type="GO" id="GO:0006355">
    <property type="term" value="P:regulation of DNA-templated transcription"/>
    <property type="evidence" value="ECO:0007669"/>
    <property type="project" value="InterPro"/>
</dbReference>
<reference evidence="2" key="1">
    <citation type="submission" date="2022-11" db="EMBL/GenBank/DDBJ databases">
        <authorList>
            <person name="Petersen C."/>
        </authorList>
    </citation>
    <scope>NUCLEOTIDE SEQUENCE</scope>
    <source>
        <strain evidence="2">IBT 16849</strain>
    </source>
</reference>
<gene>
    <name evidence="2" type="ORF">N7472_005118</name>
</gene>
<dbReference type="Proteomes" id="UP001150879">
    <property type="component" value="Unassembled WGS sequence"/>
</dbReference>
<evidence type="ECO:0000313" key="3">
    <source>
        <dbReference type="Proteomes" id="UP001150879"/>
    </source>
</evidence>
<dbReference type="AlphaFoldDB" id="A0A9W9MFE0"/>
<evidence type="ECO:0008006" key="4">
    <source>
        <dbReference type="Google" id="ProtNLM"/>
    </source>
</evidence>
<protein>
    <recommendedName>
        <fullName evidence="4">Fungal N-terminal domain-containing protein</fullName>
    </recommendedName>
</protein>
<dbReference type="PANTHER" id="PTHR36167">
    <property type="entry name" value="C2H2 FINGER DOMAIN TRANSCRIPTION FACTOR (EUROFUNG)-RELATED"/>
    <property type="match status" value="1"/>
</dbReference>
<evidence type="ECO:0000313" key="2">
    <source>
        <dbReference type="EMBL" id="KAJ5199914.1"/>
    </source>
</evidence>
<organism evidence="2 3">
    <name type="scientific">Penicillium cf. griseofulvum</name>
    <dbReference type="NCBI Taxonomy" id="2972120"/>
    <lineage>
        <taxon>Eukaryota</taxon>
        <taxon>Fungi</taxon>
        <taxon>Dikarya</taxon>
        <taxon>Ascomycota</taxon>
        <taxon>Pezizomycotina</taxon>
        <taxon>Eurotiomycetes</taxon>
        <taxon>Eurotiomycetidae</taxon>
        <taxon>Eurotiales</taxon>
        <taxon>Aspergillaceae</taxon>
        <taxon>Penicillium</taxon>
    </lineage>
</organism>
<accession>A0A9W9MFE0</accession>
<feature type="compositionally biased region" description="Polar residues" evidence="1">
    <location>
        <begin position="216"/>
        <end position="236"/>
    </location>
</feature>
<feature type="compositionally biased region" description="Low complexity" evidence="1">
    <location>
        <begin position="189"/>
        <end position="204"/>
    </location>
</feature>
<evidence type="ECO:0000256" key="1">
    <source>
        <dbReference type="SAM" id="MobiDB-lite"/>
    </source>
</evidence>
<feature type="compositionally biased region" description="Basic and acidic residues" evidence="1">
    <location>
        <begin position="371"/>
        <end position="380"/>
    </location>
</feature>
<sequence length="476" mass="53252">MSGLEAFAVAASIIQVADLGTKLSVKLFSFYRQVKSANESIQLLSNEIALVSAILRELGDSLREEGSSKLCSDEALQTLSRVLNQCRDVLGQIQRVIDTNDQTGKSRFQQVTGKFRLVLVEPSLDQLKMSLERLKSTMLLLLNVIMYAGHLRSSNVPTLLQEQRSLIENLLEDRHNDNQKPCLPDRAMSSQAFSTQTASSKTASIGTDEISKQKSDPNLYQPTLKEQPSDWPGNNNKARIRSDEAMDNIDSAELEEYNILIESMLRKVDSCKAKLEDSRYLRIKNGVLNIHSGEIVRFQLEHGPSIHIDPLLFAEQNTKKHVSKPTDTPAAYSSGTMSEEDRFQQNVDHMGGWIQPYEGDLSFSDYPEGDEMPKLGDKPKSSGFQPRGSKLPAQVSDLPSGRSLHTSDDTLHVAYYDARRATPESWISKYLDDDDAQKQTSSESLLLLLPGNLEDLLAMWTTLDKNEIQRGKVLTF</sequence>
<dbReference type="PANTHER" id="PTHR36167:SF3">
    <property type="entry name" value="C2H2 FINGER DOMAIN TRANSCRIPTION FACTOR (EUROFUNG)-RELATED"/>
    <property type="match status" value="1"/>
</dbReference>
<keyword evidence="3" id="KW-1185">Reference proteome</keyword>
<dbReference type="EMBL" id="JAPQKP010000003">
    <property type="protein sequence ID" value="KAJ5199914.1"/>
    <property type="molecule type" value="Genomic_DNA"/>
</dbReference>
<feature type="region of interest" description="Disordered" evidence="1">
    <location>
        <begin position="364"/>
        <end position="404"/>
    </location>
</feature>
<feature type="region of interest" description="Disordered" evidence="1">
    <location>
        <begin position="176"/>
        <end position="236"/>
    </location>
</feature>
<name>A0A9W9MFE0_9EURO</name>
<reference evidence="2" key="2">
    <citation type="journal article" date="2023" name="IMA Fungus">
        <title>Comparative genomic study of the Penicillium genus elucidates a diverse pangenome and 15 lateral gene transfer events.</title>
        <authorList>
            <person name="Petersen C."/>
            <person name="Sorensen T."/>
            <person name="Nielsen M.R."/>
            <person name="Sondergaard T.E."/>
            <person name="Sorensen J.L."/>
            <person name="Fitzpatrick D.A."/>
            <person name="Frisvad J.C."/>
            <person name="Nielsen K.L."/>
        </authorList>
    </citation>
    <scope>NUCLEOTIDE SEQUENCE</scope>
    <source>
        <strain evidence="2">IBT 16849</strain>
    </source>
</reference>
<dbReference type="InterPro" id="IPR039327">
    <property type="entry name" value="CON7-like"/>
</dbReference>
<proteinExistence type="predicted"/>
<comment type="caution">
    <text evidence="2">The sequence shown here is derived from an EMBL/GenBank/DDBJ whole genome shotgun (WGS) entry which is preliminary data.</text>
</comment>